<dbReference type="InterPro" id="IPR016747">
    <property type="entry name" value="Phosphotransbutyrylase"/>
</dbReference>
<dbReference type="Pfam" id="PF04892">
    <property type="entry name" value="VanZ"/>
    <property type="match status" value="1"/>
</dbReference>
<gene>
    <name evidence="4" type="ORF">H6A13_05600</name>
</gene>
<evidence type="ECO:0000259" key="3">
    <source>
        <dbReference type="Pfam" id="PF04892"/>
    </source>
</evidence>
<sequence length="155" mass="17649">MQYRYKRICLLAALLWMAVIFSFSARPADESARMSHSVGDWVGRVFVPGYEEWDEASRQEFAEDIDYPVRKCAHAGEYAVLGVLLTMALTDRRRVMPAAAIGILYAASDEFHQRFVPGRSCQLTDVLLDSAGLLAGIMLVLLADRLYRRFRQRSR</sequence>
<dbReference type="PIRSF" id="PIRSF019083">
    <property type="entry name" value="UCP019083_VanZ"/>
    <property type="match status" value="1"/>
</dbReference>
<keyword evidence="5" id="KW-1185">Reference proteome</keyword>
<keyword evidence="1" id="KW-0812">Transmembrane</keyword>
<keyword evidence="1" id="KW-0472">Membrane</keyword>
<protein>
    <submittedName>
        <fullName evidence="4">VanZ family protein</fullName>
    </submittedName>
</protein>
<proteinExistence type="predicted"/>
<keyword evidence="2" id="KW-0732">Signal</keyword>
<comment type="caution">
    <text evidence="4">The sequence shown here is derived from an EMBL/GenBank/DDBJ whole genome shotgun (WGS) entry which is preliminary data.</text>
</comment>
<reference evidence="4" key="1">
    <citation type="submission" date="2020-08" db="EMBL/GenBank/DDBJ databases">
        <authorList>
            <person name="Cejkova D."/>
            <person name="Kubasova T."/>
            <person name="Jahodarova E."/>
            <person name="Rychlik I."/>
        </authorList>
    </citation>
    <scope>NUCLEOTIDE SEQUENCE</scope>
    <source>
        <strain evidence="4">An420c</strain>
    </source>
</reference>
<evidence type="ECO:0000256" key="2">
    <source>
        <dbReference type="SAM" id="SignalP"/>
    </source>
</evidence>
<dbReference type="EMBL" id="JACJLV010000013">
    <property type="protein sequence ID" value="MBM6826578.1"/>
    <property type="molecule type" value="Genomic_DNA"/>
</dbReference>
<keyword evidence="1" id="KW-1133">Transmembrane helix</keyword>
<dbReference type="InterPro" id="IPR006976">
    <property type="entry name" value="VanZ-like"/>
</dbReference>
<evidence type="ECO:0000256" key="1">
    <source>
        <dbReference type="SAM" id="Phobius"/>
    </source>
</evidence>
<accession>A0A938X3X8</accession>
<feature type="signal peptide" evidence="2">
    <location>
        <begin position="1"/>
        <end position="25"/>
    </location>
</feature>
<name>A0A938X3X8_9CLOT</name>
<evidence type="ECO:0000313" key="4">
    <source>
        <dbReference type="EMBL" id="MBM6826578.1"/>
    </source>
</evidence>
<reference evidence="4" key="2">
    <citation type="journal article" date="2021" name="Sci. Rep.">
        <title>The distribution of antibiotic resistance genes in chicken gut microbiota commensals.</title>
        <authorList>
            <person name="Juricova H."/>
            <person name="Matiasovicova J."/>
            <person name="Kubasova T."/>
            <person name="Cejkova D."/>
            <person name="Rychlik I."/>
        </authorList>
    </citation>
    <scope>NUCLEOTIDE SEQUENCE</scope>
    <source>
        <strain evidence="4">An420c</strain>
    </source>
</reference>
<dbReference type="NCBIfam" id="NF037970">
    <property type="entry name" value="vanZ_1"/>
    <property type="match status" value="1"/>
</dbReference>
<dbReference type="PANTHER" id="PTHR28008">
    <property type="entry name" value="DOMAIN PROTEIN, PUTATIVE (AFU_ORTHOLOGUE AFUA_3G10980)-RELATED"/>
    <property type="match status" value="1"/>
</dbReference>
<dbReference type="Proteomes" id="UP000713880">
    <property type="component" value="Unassembled WGS sequence"/>
</dbReference>
<organism evidence="4 5">
    <name type="scientific">Mordavella massiliensis</name>
    <dbReference type="NCBI Taxonomy" id="1871024"/>
    <lineage>
        <taxon>Bacteria</taxon>
        <taxon>Bacillati</taxon>
        <taxon>Bacillota</taxon>
        <taxon>Clostridia</taxon>
        <taxon>Eubacteriales</taxon>
        <taxon>Clostridiaceae</taxon>
        <taxon>Mordavella</taxon>
    </lineage>
</organism>
<dbReference type="AlphaFoldDB" id="A0A938X3X8"/>
<feature type="domain" description="VanZ-like" evidence="3">
    <location>
        <begin position="10"/>
        <end position="142"/>
    </location>
</feature>
<feature type="chain" id="PRO_5039105728" evidence="2">
    <location>
        <begin position="26"/>
        <end position="155"/>
    </location>
</feature>
<dbReference type="PANTHER" id="PTHR28008:SF1">
    <property type="entry name" value="DOMAIN PROTEIN, PUTATIVE (AFU_ORTHOLOGUE AFUA_3G10980)-RELATED"/>
    <property type="match status" value="1"/>
</dbReference>
<feature type="transmembrane region" description="Helical" evidence="1">
    <location>
        <begin position="126"/>
        <end position="147"/>
    </location>
</feature>
<evidence type="ECO:0000313" key="5">
    <source>
        <dbReference type="Proteomes" id="UP000713880"/>
    </source>
</evidence>